<name>A0A7J6VEC8_THATH</name>
<dbReference type="EMBL" id="JABWDY010034561">
    <property type="protein sequence ID" value="KAF5182575.1"/>
    <property type="molecule type" value="Genomic_DNA"/>
</dbReference>
<keyword evidence="4" id="KW-1185">Reference proteome</keyword>
<feature type="region of interest" description="Disordered" evidence="1">
    <location>
        <begin position="1"/>
        <end position="23"/>
    </location>
</feature>
<gene>
    <name evidence="3" type="ORF">FRX31_027836</name>
</gene>
<protein>
    <submittedName>
        <fullName evidence="3">NRT1/ PTR FAMILY 2.3</fullName>
    </submittedName>
</protein>
<keyword evidence="2" id="KW-1133">Transmembrane helix</keyword>
<proteinExistence type="predicted"/>
<evidence type="ECO:0000256" key="2">
    <source>
        <dbReference type="SAM" id="Phobius"/>
    </source>
</evidence>
<evidence type="ECO:0000256" key="1">
    <source>
        <dbReference type="SAM" id="MobiDB-lite"/>
    </source>
</evidence>
<dbReference type="Proteomes" id="UP000554482">
    <property type="component" value="Unassembled WGS sequence"/>
</dbReference>
<keyword evidence="2" id="KW-0472">Membrane</keyword>
<dbReference type="AlphaFoldDB" id="A0A7J6VEC8"/>
<keyword evidence="2" id="KW-0812">Transmembrane</keyword>
<reference evidence="3 4" key="1">
    <citation type="submission" date="2020-06" db="EMBL/GenBank/DDBJ databases">
        <title>Transcriptomic and genomic resources for Thalictrum thalictroides and T. hernandezii: Facilitating candidate gene discovery in an emerging model plant lineage.</title>
        <authorList>
            <person name="Arias T."/>
            <person name="Riano-Pachon D.M."/>
            <person name="Di Stilio V.S."/>
        </authorList>
    </citation>
    <scope>NUCLEOTIDE SEQUENCE [LARGE SCALE GENOMIC DNA]</scope>
    <source>
        <strain evidence="4">cv. WT478/WT964</strain>
        <tissue evidence="3">Leaves</tissue>
    </source>
</reference>
<feature type="non-terminal residue" evidence="3">
    <location>
        <position position="1"/>
    </location>
</feature>
<sequence>MGTKEIPVSSEYNKHDEEAPTTQIGRKEGGWITFPFITVALTGLTVAASGWMTNLIVYLIEQFNVKNIRATQISNVVNGCTNFIPIAGAIIADSYLGNFFVISVSSITSVL</sequence>
<dbReference type="PANTHER" id="PTHR11654">
    <property type="entry name" value="OLIGOPEPTIDE TRANSPORTER-RELATED"/>
    <property type="match status" value="1"/>
</dbReference>
<dbReference type="Gene3D" id="1.20.1250.20">
    <property type="entry name" value="MFS general substrate transporter like domains"/>
    <property type="match status" value="1"/>
</dbReference>
<evidence type="ECO:0000313" key="4">
    <source>
        <dbReference type="Proteomes" id="UP000554482"/>
    </source>
</evidence>
<evidence type="ECO:0000313" key="3">
    <source>
        <dbReference type="EMBL" id="KAF5182575.1"/>
    </source>
</evidence>
<dbReference type="InterPro" id="IPR036259">
    <property type="entry name" value="MFS_trans_sf"/>
</dbReference>
<dbReference type="OrthoDB" id="8904098at2759"/>
<comment type="caution">
    <text evidence="3">The sequence shown here is derived from an EMBL/GenBank/DDBJ whole genome shotgun (WGS) entry which is preliminary data.</text>
</comment>
<feature type="transmembrane region" description="Helical" evidence="2">
    <location>
        <begin position="36"/>
        <end position="60"/>
    </location>
</feature>
<accession>A0A7J6VEC8</accession>
<organism evidence="3 4">
    <name type="scientific">Thalictrum thalictroides</name>
    <name type="common">Rue-anemone</name>
    <name type="synonym">Anemone thalictroides</name>
    <dbReference type="NCBI Taxonomy" id="46969"/>
    <lineage>
        <taxon>Eukaryota</taxon>
        <taxon>Viridiplantae</taxon>
        <taxon>Streptophyta</taxon>
        <taxon>Embryophyta</taxon>
        <taxon>Tracheophyta</taxon>
        <taxon>Spermatophyta</taxon>
        <taxon>Magnoliopsida</taxon>
        <taxon>Ranunculales</taxon>
        <taxon>Ranunculaceae</taxon>
        <taxon>Thalictroideae</taxon>
        <taxon>Thalictrum</taxon>
    </lineage>
</organism>